<organism evidence="1">
    <name type="scientific">marine sediment metagenome</name>
    <dbReference type="NCBI Taxonomy" id="412755"/>
    <lineage>
        <taxon>unclassified sequences</taxon>
        <taxon>metagenomes</taxon>
        <taxon>ecological metagenomes</taxon>
    </lineage>
</organism>
<proteinExistence type="predicted"/>
<dbReference type="EMBL" id="LAZR01049977">
    <property type="protein sequence ID" value="KKK88379.1"/>
    <property type="molecule type" value="Genomic_DNA"/>
</dbReference>
<comment type="caution">
    <text evidence="1">The sequence shown here is derived from an EMBL/GenBank/DDBJ whole genome shotgun (WGS) entry which is preliminary data.</text>
</comment>
<reference evidence="1" key="1">
    <citation type="journal article" date="2015" name="Nature">
        <title>Complex archaea that bridge the gap between prokaryotes and eukaryotes.</title>
        <authorList>
            <person name="Spang A."/>
            <person name="Saw J.H."/>
            <person name="Jorgensen S.L."/>
            <person name="Zaremba-Niedzwiedzka K."/>
            <person name="Martijn J."/>
            <person name="Lind A.E."/>
            <person name="van Eijk R."/>
            <person name="Schleper C."/>
            <person name="Guy L."/>
            <person name="Ettema T.J."/>
        </authorList>
    </citation>
    <scope>NUCLEOTIDE SEQUENCE</scope>
</reference>
<accession>A0A0F9BCP2</accession>
<feature type="non-terminal residue" evidence="1">
    <location>
        <position position="141"/>
    </location>
</feature>
<protein>
    <submittedName>
        <fullName evidence="1">Uncharacterized protein</fullName>
    </submittedName>
</protein>
<gene>
    <name evidence="1" type="ORF">LCGC14_2743740</name>
</gene>
<evidence type="ECO:0000313" key="1">
    <source>
        <dbReference type="EMBL" id="KKK88379.1"/>
    </source>
</evidence>
<sequence>MVKLTAPMLSFDASGKLGNAIVFSKWKGRNYARSLVTPANPKSGGQVGARSMMRFLSQQWQNQSAGDQATWEALADATAISPFNAFVGENLKTWRNFLAPSQTPTIDRTGTPGLLTSETATAGIRQITLDVTLLALTLNWG</sequence>
<name>A0A0F9BCP2_9ZZZZ</name>
<dbReference type="AlphaFoldDB" id="A0A0F9BCP2"/>